<organism evidence="1 2">
    <name type="scientific">Plasmodium vivax (strain Brazil I)</name>
    <dbReference type="NCBI Taxonomy" id="1033975"/>
    <lineage>
        <taxon>Eukaryota</taxon>
        <taxon>Sar</taxon>
        <taxon>Alveolata</taxon>
        <taxon>Apicomplexa</taxon>
        <taxon>Aconoidasida</taxon>
        <taxon>Haemosporida</taxon>
        <taxon>Plasmodiidae</taxon>
        <taxon>Plasmodium</taxon>
        <taxon>Plasmodium (Plasmodium)</taxon>
    </lineage>
</organism>
<evidence type="ECO:0000313" key="2">
    <source>
        <dbReference type="Proteomes" id="UP000053327"/>
    </source>
</evidence>
<reference evidence="1 2" key="1">
    <citation type="submission" date="2011-08" db="EMBL/GenBank/DDBJ databases">
        <title>The Genome Sequence of Plasmodium vivax Brazil I.</title>
        <authorList>
            <consortium name="The Broad Institute Genome Sequencing Platform"/>
            <consortium name="The Broad Institute Genome Sequencing Center for Infectious Disease"/>
            <person name="Neafsey D."/>
            <person name="Carlton J."/>
            <person name="Barnwell J."/>
            <person name="Collins W."/>
            <person name="Escalante A."/>
            <person name="Mullikin J."/>
            <person name="Saul A."/>
            <person name="Guigo R."/>
            <person name="Camara F."/>
            <person name="Young S.K."/>
            <person name="Zeng Q."/>
            <person name="Gargeya S."/>
            <person name="Fitzgerald M."/>
            <person name="Haas B."/>
            <person name="Abouelleil A."/>
            <person name="Alvarado L."/>
            <person name="Arachchi H.M."/>
            <person name="Berlin A."/>
            <person name="Brown A."/>
            <person name="Chapman S.B."/>
            <person name="Chen Z."/>
            <person name="Dunbar C."/>
            <person name="Freedman E."/>
            <person name="Gearin G."/>
            <person name="Gellesch M."/>
            <person name="Goldberg J."/>
            <person name="Griggs A."/>
            <person name="Gujja S."/>
            <person name="Heiman D."/>
            <person name="Howarth C."/>
            <person name="Larson L."/>
            <person name="Lui A."/>
            <person name="MacDonald P.J.P."/>
            <person name="Montmayeur A."/>
            <person name="Murphy C."/>
            <person name="Neiman D."/>
            <person name="Pearson M."/>
            <person name="Priest M."/>
            <person name="Roberts A."/>
            <person name="Saif S."/>
            <person name="Shea T."/>
            <person name="Shenoy N."/>
            <person name="Sisk P."/>
            <person name="Stolte C."/>
            <person name="Sykes S."/>
            <person name="Wortman J."/>
            <person name="Nusbaum C."/>
            <person name="Birren B."/>
        </authorList>
    </citation>
    <scope>NUCLEOTIDE SEQUENCE [LARGE SCALE GENOMIC DNA]</scope>
    <source>
        <strain evidence="1 2">Brazil I</strain>
    </source>
</reference>
<dbReference type="InterPro" id="IPR008780">
    <property type="entry name" value="Plasmodium_Vir"/>
</dbReference>
<protein>
    <recommendedName>
        <fullName evidence="3">PIR Superfamily Protein</fullName>
    </recommendedName>
</protein>
<dbReference type="Pfam" id="PF05795">
    <property type="entry name" value="Plasmodium_Vir"/>
    <property type="match status" value="1"/>
</dbReference>
<dbReference type="EMBL" id="KQ234880">
    <property type="protein sequence ID" value="KMZ83490.1"/>
    <property type="molecule type" value="Genomic_DNA"/>
</dbReference>
<evidence type="ECO:0000313" key="1">
    <source>
        <dbReference type="EMBL" id="KMZ83490.1"/>
    </source>
</evidence>
<evidence type="ECO:0008006" key="3">
    <source>
        <dbReference type="Google" id="ProtNLM"/>
    </source>
</evidence>
<dbReference type="AlphaFoldDB" id="A0A0J9SKC6"/>
<accession>A0A0J9SKC6</accession>
<dbReference type="Proteomes" id="UP000053327">
    <property type="component" value="Unassembled WGS sequence"/>
</dbReference>
<sequence length="67" mass="8102">MIYMIILIILKLNLYYLYTPLGSWIHPKLTGGKKIMNNLHQETEKIQYTSEYQENPYRISYQPSRYS</sequence>
<proteinExistence type="predicted"/>
<gene>
    <name evidence="1" type="ORF">PVBG_05607</name>
</gene>
<name>A0A0J9SKC6_PLAV1</name>